<dbReference type="PROSITE" id="PS50240">
    <property type="entry name" value="TRYPSIN_DOM"/>
    <property type="match status" value="1"/>
</dbReference>
<dbReference type="CDD" id="cd00190">
    <property type="entry name" value="Tryp_SPc"/>
    <property type="match status" value="1"/>
</dbReference>
<proteinExistence type="inferred from homology"/>
<dbReference type="FunFam" id="2.40.10.10:FF:000146">
    <property type="entry name" value="Serine protease 53"/>
    <property type="match status" value="1"/>
</dbReference>
<dbReference type="GO" id="GO:0004252">
    <property type="term" value="F:serine-type endopeptidase activity"/>
    <property type="evidence" value="ECO:0007669"/>
    <property type="project" value="InterPro"/>
</dbReference>
<comment type="subcellular location">
    <subcellularLocation>
        <location evidence="1">Secreted</location>
    </subcellularLocation>
</comment>
<evidence type="ECO:0000256" key="4">
    <source>
        <dbReference type="ARBA" id="ARBA00022729"/>
    </source>
</evidence>
<name>A0A6P8JB42_DROMA</name>
<evidence type="ECO:0000256" key="2">
    <source>
        <dbReference type="ARBA" id="ARBA00022525"/>
    </source>
</evidence>
<dbReference type="GeneID" id="117136350"/>
<dbReference type="PANTHER" id="PTHR24256">
    <property type="entry name" value="TRYPTASE-RELATED"/>
    <property type="match status" value="1"/>
</dbReference>
<organism evidence="11 12">
    <name type="scientific">Drosophila mauritiana</name>
    <name type="common">Fruit fly</name>
    <dbReference type="NCBI Taxonomy" id="7226"/>
    <lineage>
        <taxon>Eukaryota</taxon>
        <taxon>Metazoa</taxon>
        <taxon>Ecdysozoa</taxon>
        <taxon>Arthropoda</taxon>
        <taxon>Hexapoda</taxon>
        <taxon>Insecta</taxon>
        <taxon>Pterygota</taxon>
        <taxon>Neoptera</taxon>
        <taxon>Endopterygota</taxon>
        <taxon>Diptera</taxon>
        <taxon>Brachycera</taxon>
        <taxon>Muscomorpha</taxon>
        <taxon>Ephydroidea</taxon>
        <taxon>Drosophilidae</taxon>
        <taxon>Drosophila</taxon>
        <taxon>Sophophora</taxon>
    </lineage>
</organism>
<comment type="similarity">
    <text evidence="9">Belongs to the peptidase S1 family. CLIP subfamily.</text>
</comment>
<evidence type="ECO:0000256" key="9">
    <source>
        <dbReference type="ARBA" id="ARBA00024195"/>
    </source>
</evidence>
<evidence type="ECO:0000256" key="5">
    <source>
        <dbReference type="ARBA" id="ARBA00022801"/>
    </source>
</evidence>
<keyword evidence="5" id="KW-0378">Hydrolase</keyword>
<evidence type="ECO:0000256" key="6">
    <source>
        <dbReference type="ARBA" id="ARBA00022825"/>
    </source>
</evidence>
<evidence type="ECO:0000313" key="12">
    <source>
        <dbReference type="RefSeq" id="XP_033153107.1"/>
    </source>
</evidence>
<evidence type="ECO:0000256" key="1">
    <source>
        <dbReference type="ARBA" id="ARBA00004613"/>
    </source>
</evidence>
<dbReference type="PRINTS" id="PR00722">
    <property type="entry name" value="CHYMOTRYPSIN"/>
</dbReference>
<dbReference type="InterPro" id="IPR001254">
    <property type="entry name" value="Trypsin_dom"/>
</dbReference>
<dbReference type="Pfam" id="PF00089">
    <property type="entry name" value="Trypsin"/>
    <property type="match status" value="1"/>
</dbReference>
<keyword evidence="6" id="KW-0720">Serine protease</keyword>
<evidence type="ECO:0000256" key="7">
    <source>
        <dbReference type="ARBA" id="ARBA00023145"/>
    </source>
</evidence>
<dbReference type="SUPFAM" id="SSF50494">
    <property type="entry name" value="Trypsin-like serine proteases"/>
    <property type="match status" value="1"/>
</dbReference>
<dbReference type="PROSITE" id="PS00134">
    <property type="entry name" value="TRYPSIN_HIS"/>
    <property type="match status" value="1"/>
</dbReference>
<keyword evidence="8" id="KW-1015">Disulfide bond</keyword>
<accession>A0A6P8JB42</accession>
<dbReference type="Proteomes" id="UP000515162">
    <property type="component" value="Chromosome 2R"/>
</dbReference>
<sequence>MSSLKMKYMPCLLVSFIIANQLPYGLTFLLEPNCGQKAFQMRILGGQDAVLSSTPWMAFLHNHLQFVCGGSLITREFVLTAAHCVMPTPKNLMVRLGEYDLTRQWDCINDVCAPKYREYMVTRIYTHPSYRSIAAYDLALLKLNQSVEYTGAIRPICLVMPEKFHEWYRFVDSVKEFTLTGWGVTETEPVSHVLQTANLTQINRGTCHDQHGFFVDHTHICAGSSDSFACVGDSGSPLGMEVEHNGRNVYAQVGIVSRGPKYCDGVTVFTNVLSFTEWIFRTILYDAKYMS</sequence>
<dbReference type="InterPro" id="IPR018114">
    <property type="entry name" value="TRYPSIN_HIS"/>
</dbReference>
<gene>
    <name evidence="12" type="primary">LOC117136350</name>
</gene>
<evidence type="ECO:0000313" key="11">
    <source>
        <dbReference type="Proteomes" id="UP000515162"/>
    </source>
</evidence>
<feature type="domain" description="Peptidase S1" evidence="10">
    <location>
        <begin position="43"/>
        <end position="284"/>
    </location>
</feature>
<dbReference type="InterPro" id="IPR001314">
    <property type="entry name" value="Peptidase_S1A"/>
</dbReference>
<dbReference type="InterPro" id="IPR009003">
    <property type="entry name" value="Peptidase_S1_PA"/>
</dbReference>
<keyword evidence="2" id="KW-0964">Secreted</keyword>
<protein>
    <submittedName>
        <fullName evidence="12">Chymotrypsin-like protease CTRL-1</fullName>
    </submittedName>
</protein>
<evidence type="ECO:0000259" key="10">
    <source>
        <dbReference type="PROSITE" id="PS50240"/>
    </source>
</evidence>
<dbReference type="SMART" id="SM00020">
    <property type="entry name" value="Tryp_SPc"/>
    <property type="match status" value="1"/>
</dbReference>
<dbReference type="InterPro" id="IPR051487">
    <property type="entry name" value="Ser/Thr_Proteases_Immune/Dev"/>
</dbReference>
<keyword evidence="4" id="KW-0732">Signal</keyword>
<dbReference type="AlphaFoldDB" id="A0A6P8JB42"/>
<keyword evidence="11" id="KW-1185">Reference proteome</keyword>
<dbReference type="GO" id="GO:0006508">
    <property type="term" value="P:proteolysis"/>
    <property type="evidence" value="ECO:0007669"/>
    <property type="project" value="UniProtKB-KW"/>
</dbReference>
<dbReference type="GO" id="GO:0005576">
    <property type="term" value="C:extracellular region"/>
    <property type="evidence" value="ECO:0007669"/>
    <property type="project" value="UniProtKB-SubCell"/>
</dbReference>
<dbReference type="InterPro" id="IPR043504">
    <property type="entry name" value="Peptidase_S1_PA_chymotrypsin"/>
</dbReference>
<evidence type="ECO:0000256" key="8">
    <source>
        <dbReference type="ARBA" id="ARBA00023157"/>
    </source>
</evidence>
<reference evidence="12" key="1">
    <citation type="submission" date="2025-08" db="UniProtKB">
        <authorList>
            <consortium name="RefSeq"/>
        </authorList>
    </citation>
    <scope>IDENTIFICATION</scope>
    <source>
        <strain evidence="12">Mau12</strain>
        <tissue evidence="12">Whole Body</tissue>
    </source>
</reference>
<evidence type="ECO:0000256" key="3">
    <source>
        <dbReference type="ARBA" id="ARBA00022670"/>
    </source>
</evidence>
<keyword evidence="3" id="KW-0645">Protease</keyword>
<dbReference type="RefSeq" id="XP_033153107.1">
    <property type="nucleotide sequence ID" value="XM_033297216.1"/>
</dbReference>
<dbReference type="Gene3D" id="2.40.10.10">
    <property type="entry name" value="Trypsin-like serine proteases"/>
    <property type="match status" value="2"/>
</dbReference>
<keyword evidence="7" id="KW-0865">Zymogen</keyword>